<dbReference type="EMBL" id="OA893183">
    <property type="protein sequence ID" value="CAD7285027.1"/>
    <property type="molecule type" value="Genomic_DNA"/>
</dbReference>
<evidence type="ECO:0000313" key="1">
    <source>
        <dbReference type="EMBL" id="CAD7285027.1"/>
    </source>
</evidence>
<dbReference type="EMBL" id="CAJPEX010011146">
    <property type="protein sequence ID" value="CAG0925179.1"/>
    <property type="molecule type" value="Genomic_DNA"/>
</dbReference>
<protein>
    <submittedName>
        <fullName evidence="1">Uncharacterized protein</fullName>
    </submittedName>
</protein>
<dbReference type="AlphaFoldDB" id="A0A7R9C1H7"/>
<dbReference type="OrthoDB" id="408373at2759"/>
<sequence>MCQRKLHSYVRPSSRLVKVAEKRAVSYARILGCRDMPTIVYHPGFMNQKWGKKSTLLAQFCADKRLSYVTFLRQEKLFLSPAVTRASDLL</sequence>
<dbReference type="Proteomes" id="UP000678499">
    <property type="component" value="Unassembled WGS sequence"/>
</dbReference>
<proteinExistence type="predicted"/>
<organism evidence="1">
    <name type="scientific">Notodromas monacha</name>
    <dbReference type="NCBI Taxonomy" id="399045"/>
    <lineage>
        <taxon>Eukaryota</taxon>
        <taxon>Metazoa</taxon>
        <taxon>Ecdysozoa</taxon>
        <taxon>Arthropoda</taxon>
        <taxon>Crustacea</taxon>
        <taxon>Oligostraca</taxon>
        <taxon>Ostracoda</taxon>
        <taxon>Podocopa</taxon>
        <taxon>Podocopida</taxon>
        <taxon>Cypridocopina</taxon>
        <taxon>Cypridoidea</taxon>
        <taxon>Cyprididae</taxon>
        <taxon>Notodromas</taxon>
    </lineage>
</organism>
<gene>
    <name evidence="1" type="ORF">NMOB1V02_LOCUS12629</name>
</gene>
<evidence type="ECO:0000313" key="2">
    <source>
        <dbReference type="Proteomes" id="UP000678499"/>
    </source>
</evidence>
<name>A0A7R9C1H7_9CRUS</name>
<accession>A0A7R9C1H7</accession>
<reference evidence="1" key="1">
    <citation type="submission" date="2020-11" db="EMBL/GenBank/DDBJ databases">
        <authorList>
            <person name="Tran Van P."/>
        </authorList>
    </citation>
    <scope>NUCLEOTIDE SEQUENCE</scope>
</reference>
<keyword evidence="2" id="KW-1185">Reference proteome</keyword>